<comment type="caution">
    <text evidence="1">The sequence shown here is derived from an EMBL/GenBank/DDBJ whole genome shotgun (WGS) entry which is preliminary data.</text>
</comment>
<accession>A0A1Q3BTH3</accession>
<dbReference type="Proteomes" id="UP000187406">
    <property type="component" value="Unassembled WGS sequence"/>
</dbReference>
<proteinExistence type="predicted"/>
<protein>
    <recommendedName>
        <fullName evidence="3">UBN2_3 domain-containing protein</fullName>
    </recommendedName>
</protein>
<name>A0A1Q3BTH3_CEPFO</name>
<organism evidence="1 2">
    <name type="scientific">Cephalotus follicularis</name>
    <name type="common">Albany pitcher plant</name>
    <dbReference type="NCBI Taxonomy" id="3775"/>
    <lineage>
        <taxon>Eukaryota</taxon>
        <taxon>Viridiplantae</taxon>
        <taxon>Streptophyta</taxon>
        <taxon>Embryophyta</taxon>
        <taxon>Tracheophyta</taxon>
        <taxon>Spermatophyta</taxon>
        <taxon>Magnoliopsida</taxon>
        <taxon>eudicotyledons</taxon>
        <taxon>Gunneridae</taxon>
        <taxon>Pentapetalae</taxon>
        <taxon>rosids</taxon>
        <taxon>fabids</taxon>
        <taxon>Oxalidales</taxon>
        <taxon>Cephalotaceae</taxon>
        <taxon>Cephalotus</taxon>
    </lineage>
</organism>
<dbReference type="AlphaFoldDB" id="A0A1Q3BTH3"/>
<keyword evidence="2" id="KW-1185">Reference proteome</keyword>
<evidence type="ECO:0000313" key="1">
    <source>
        <dbReference type="EMBL" id="GAV71265.1"/>
    </source>
</evidence>
<dbReference type="EMBL" id="BDDD01000900">
    <property type="protein sequence ID" value="GAV71265.1"/>
    <property type="molecule type" value="Genomic_DNA"/>
</dbReference>
<evidence type="ECO:0000313" key="2">
    <source>
        <dbReference type="Proteomes" id="UP000187406"/>
    </source>
</evidence>
<reference evidence="2" key="1">
    <citation type="submission" date="2016-04" db="EMBL/GenBank/DDBJ databases">
        <title>Cephalotus genome sequencing.</title>
        <authorList>
            <person name="Fukushima K."/>
            <person name="Hasebe M."/>
            <person name="Fang X."/>
        </authorList>
    </citation>
    <scope>NUCLEOTIDE SEQUENCE [LARGE SCALE GENOMIC DNA]</scope>
    <source>
        <strain evidence="2">cv. St1</strain>
    </source>
</reference>
<evidence type="ECO:0008006" key="3">
    <source>
        <dbReference type="Google" id="ProtNLM"/>
    </source>
</evidence>
<dbReference type="OrthoDB" id="1706811at2759"/>
<sequence>MKSFLKWRKLWHIVTGDKPTPVKREDESDESFADCLEEWDSAYPRILTWSTNTSISSVNMLFGRFDLTEEVCDFLASRYASADLAHQYKLLSNLNHLRQESG</sequence>
<dbReference type="InParanoid" id="A0A1Q3BTH3"/>
<gene>
    <name evidence="1" type="ORF">CFOL_v3_14759</name>
</gene>